<keyword evidence="1" id="KW-0732">Signal</keyword>
<protein>
    <submittedName>
        <fullName evidence="2">Uncharacterized protein</fullName>
    </submittedName>
</protein>
<organism evidence="2 3">
    <name type="scientific">Trichomalopsis sarcophagae</name>
    <dbReference type="NCBI Taxonomy" id="543379"/>
    <lineage>
        <taxon>Eukaryota</taxon>
        <taxon>Metazoa</taxon>
        <taxon>Ecdysozoa</taxon>
        <taxon>Arthropoda</taxon>
        <taxon>Hexapoda</taxon>
        <taxon>Insecta</taxon>
        <taxon>Pterygota</taxon>
        <taxon>Neoptera</taxon>
        <taxon>Endopterygota</taxon>
        <taxon>Hymenoptera</taxon>
        <taxon>Apocrita</taxon>
        <taxon>Proctotrupomorpha</taxon>
        <taxon>Chalcidoidea</taxon>
        <taxon>Pteromalidae</taxon>
        <taxon>Pteromalinae</taxon>
        <taxon>Trichomalopsis</taxon>
    </lineage>
</organism>
<dbReference type="EMBL" id="NNAY01000314">
    <property type="protein sequence ID" value="OXU29289.1"/>
    <property type="molecule type" value="Genomic_DNA"/>
</dbReference>
<proteinExistence type="predicted"/>
<gene>
    <name evidence="2" type="ORF">TSAR_009455</name>
</gene>
<dbReference type="OrthoDB" id="10662399at2759"/>
<evidence type="ECO:0000313" key="3">
    <source>
        <dbReference type="Proteomes" id="UP000215335"/>
    </source>
</evidence>
<dbReference type="AlphaFoldDB" id="A0A232FFS2"/>
<accession>A0A232FFS2</accession>
<dbReference type="Proteomes" id="UP000215335">
    <property type="component" value="Unassembled WGS sequence"/>
</dbReference>
<feature type="chain" id="PRO_5012172532" evidence="1">
    <location>
        <begin position="25"/>
        <end position="805"/>
    </location>
</feature>
<name>A0A232FFS2_9HYME</name>
<evidence type="ECO:0000256" key="1">
    <source>
        <dbReference type="SAM" id="SignalP"/>
    </source>
</evidence>
<evidence type="ECO:0000313" key="2">
    <source>
        <dbReference type="EMBL" id="OXU29289.1"/>
    </source>
</evidence>
<sequence length="805" mass="92103">MSTPTRLVFIFLLYFVVNVYNTEGKVAIYEKHWSFPKNSNVSYFDFVHNHTEITYAACHDSTLGNVTKIKCTIVQESEPRRVCSITQLLTRNNRTRHTIINPYKIVPLSSTKSLIVWIDMSFHPIDFANPRVSILYFTTCHLSEELVLKPNFTSIYGIRVIDYGDSLDFVMRCGKINLKKIQNYCKCNIKDKGEIVSKTKPWFSSASDMYMANIYGMVTDSKLKAYVYNMFGSSKLLVDTKIKYRELHRYSYTSESTAHETIRIALNNGTHINVSQFDQEGNFKSSTSILYKIDLEKFTISNLADGGFLLLTMNCDEKCNDKESSWKFYLTKFAANGELIGSIESAGDESGCKPDYSSLQLFQKKENEYCTVVECTKYYWVTQYVDLVTKINLTSATTLLLLAFFNILLGISNAERDIVYKKQWSFPRRSEVFVQMNRTDNHYNNFLYIQCGEFAYKPERNCTVAQYLESEKSCPVSLRTYSEAIVGKPLAISSFGTTKAVIVWGQIELSSVHKKLFQYINCTVVDFTSCQTKNLVLQPVNNHRTAIETMRFVDYGDSFDILINCNKDAYCKYNIDASGTIVSKLDPWMSALSSDLLHLHPIVSDSKTKAYLQTIPVEDSTLQIKLLNPDGSSNKLLKEIPIGADNNNYVEAESTAHETISVAISNDTRVNVLLFDQEGNLKLNISMEYQIPVKHLGIHNLADREFLLLTVGCVKSCYEVDRLNRKYYLTKVAADGRIIGTIEKALPDVTHNLGLLNIKLFEDEEYKQHCVNVEYYYPHEDPTTYLQTIEVEKHVVCFKDIDFLM</sequence>
<feature type="signal peptide" evidence="1">
    <location>
        <begin position="1"/>
        <end position="24"/>
    </location>
</feature>
<reference evidence="2 3" key="1">
    <citation type="journal article" date="2017" name="Curr. Biol.">
        <title>The Evolution of Venom by Co-option of Single-Copy Genes.</title>
        <authorList>
            <person name="Martinson E.O."/>
            <person name="Mrinalini"/>
            <person name="Kelkar Y.D."/>
            <person name="Chang C.H."/>
            <person name="Werren J.H."/>
        </authorList>
    </citation>
    <scope>NUCLEOTIDE SEQUENCE [LARGE SCALE GENOMIC DNA]</scope>
    <source>
        <strain evidence="2 3">Alberta</strain>
        <tissue evidence="2">Whole body</tissue>
    </source>
</reference>
<comment type="caution">
    <text evidence="2">The sequence shown here is derived from an EMBL/GenBank/DDBJ whole genome shotgun (WGS) entry which is preliminary data.</text>
</comment>
<keyword evidence="3" id="KW-1185">Reference proteome</keyword>